<comment type="caution">
    <text evidence="2">The sequence shown here is derived from an EMBL/GenBank/DDBJ whole genome shotgun (WGS) entry which is preliminary data.</text>
</comment>
<accession>A0A1R0ZP23</accession>
<sequence>MDAIDFLIIRQKLCTGRSVSKVLYRDNEGTNGLNSFFGLTVKDLLVKKTPPTKLMEADELSAEEKKELSSLQSEVKALSDTVAGLTNSKDVLKQAVTE</sequence>
<evidence type="ECO:0000313" key="3">
    <source>
        <dbReference type="Proteomes" id="UP000187425"/>
    </source>
</evidence>
<evidence type="ECO:0000256" key="1">
    <source>
        <dbReference type="SAM" id="Coils"/>
    </source>
</evidence>
<proteinExistence type="predicted"/>
<protein>
    <submittedName>
        <fullName evidence="2">Uncharacterized protein</fullName>
    </submittedName>
</protein>
<reference evidence="2 3" key="1">
    <citation type="submission" date="2016-11" db="EMBL/GenBank/DDBJ databases">
        <title>Paenibacillus species isolates.</title>
        <authorList>
            <person name="Beno S.M."/>
        </authorList>
    </citation>
    <scope>NUCLEOTIDE SEQUENCE [LARGE SCALE GENOMIC DNA]</scope>
    <source>
        <strain evidence="2 3">FSL H7-0443</strain>
    </source>
</reference>
<dbReference type="EMBL" id="MPTW01000001">
    <property type="protein sequence ID" value="OME74379.1"/>
    <property type="molecule type" value="Genomic_DNA"/>
</dbReference>
<keyword evidence="1" id="KW-0175">Coiled coil</keyword>
<evidence type="ECO:0000313" key="2">
    <source>
        <dbReference type="EMBL" id="OME74379.1"/>
    </source>
</evidence>
<organism evidence="2 3">
    <name type="scientific">Paenibacillus odorifer</name>
    <dbReference type="NCBI Taxonomy" id="189426"/>
    <lineage>
        <taxon>Bacteria</taxon>
        <taxon>Bacillati</taxon>
        <taxon>Bacillota</taxon>
        <taxon>Bacilli</taxon>
        <taxon>Bacillales</taxon>
        <taxon>Paenibacillaceae</taxon>
        <taxon>Paenibacillus</taxon>
    </lineage>
</organism>
<dbReference type="Proteomes" id="UP000187425">
    <property type="component" value="Unassembled WGS sequence"/>
</dbReference>
<feature type="coiled-coil region" evidence="1">
    <location>
        <begin position="54"/>
        <end position="88"/>
    </location>
</feature>
<name>A0A1R0ZP23_9BACL</name>
<gene>
    <name evidence="2" type="ORF">BSK65_01415</name>
</gene>
<dbReference type="AlphaFoldDB" id="A0A1R0ZP23"/>